<proteinExistence type="predicted"/>
<name>A0A369J8E0_HYPMA</name>
<gene>
    <name evidence="1" type="ORF">Hypma_002478</name>
</gene>
<dbReference type="InParanoid" id="A0A369J8E0"/>
<evidence type="ECO:0000313" key="2">
    <source>
        <dbReference type="Proteomes" id="UP000076154"/>
    </source>
</evidence>
<evidence type="ECO:0000313" key="1">
    <source>
        <dbReference type="EMBL" id="RDB16695.1"/>
    </source>
</evidence>
<keyword evidence="2" id="KW-1185">Reference proteome</keyword>
<protein>
    <submittedName>
        <fullName evidence="1">Uncharacterized protein</fullName>
    </submittedName>
</protein>
<dbReference type="Proteomes" id="UP000076154">
    <property type="component" value="Unassembled WGS sequence"/>
</dbReference>
<dbReference type="AlphaFoldDB" id="A0A369J8E0"/>
<organism evidence="1 2">
    <name type="scientific">Hypsizygus marmoreus</name>
    <name type="common">White beech mushroom</name>
    <name type="synonym">Agaricus marmoreus</name>
    <dbReference type="NCBI Taxonomy" id="39966"/>
    <lineage>
        <taxon>Eukaryota</taxon>
        <taxon>Fungi</taxon>
        <taxon>Dikarya</taxon>
        <taxon>Basidiomycota</taxon>
        <taxon>Agaricomycotina</taxon>
        <taxon>Agaricomycetes</taxon>
        <taxon>Agaricomycetidae</taxon>
        <taxon>Agaricales</taxon>
        <taxon>Tricholomatineae</taxon>
        <taxon>Lyophyllaceae</taxon>
        <taxon>Hypsizygus</taxon>
    </lineage>
</organism>
<sequence length="216" mass="24557">MSSTRPISRTTIDRRKAAALRIQDCTLPPILKTKVPINSQPRLPSCRGILFDAEVAATVTPQVLARHDPAQMPGILFKTPSNAHLGGSFPEFFGLAAAIQVLLINFASEADLYRHMNNRAHLGHPRLIVDWPGVSLLHQFYAISMDWSALTRDNMLLKLWKSVWHAIHDFLRSHTRQIQAKGIALDSIRHHLRLVELRQMNDTTWSAKMNYKHPEH</sequence>
<dbReference type="EMBL" id="LUEZ02000122">
    <property type="protein sequence ID" value="RDB16695.1"/>
    <property type="molecule type" value="Genomic_DNA"/>
</dbReference>
<comment type="caution">
    <text evidence="1">The sequence shown here is derived from an EMBL/GenBank/DDBJ whole genome shotgun (WGS) entry which is preliminary data.</text>
</comment>
<accession>A0A369J8E0</accession>
<reference evidence="1" key="1">
    <citation type="submission" date="2018-04" db="EMBL/GenBank/DDBJ databases">
        <title>Whole genome sequencing of Hypsizygus marmoreus.</title>
        <authorList>
            <person name="Choi I.-G."/>
            <person name="Min B."/>
            <person name="Kim J.-G."/>
            <person name="Kim S."/>
            <person name="Oh Y.-L."/>
            <person name="Kong W.-S."/>
            <person name="Park H."/>
            <person name="Jeong J."/>
            <person name="Song E.-S."/>
        </authorList>
    </citation>
    <scope>NUCLEOTIDE SEQUENCE [LARGE SCALE GENOMIC DNA]</scope>
    <source>
        <strain evidence="1">51987-8</strain>
    </source>
</reference>